<sequence>MQDEEVDEPQKEQGVPVVKRRHARPLELDSDDEEEQEEEEEEEEISGNMEELVSEQEERDQAKISNTDQEDDDEGEQEGDRKEGRFSAVKGEGRLSAVREDETHSDKEVISIASSESSSIVDYESTFSSRSDLSSSDESRYSSECEEYEEDDEDVGESPSSEAPEEERAVEEIWISSDEDVEEYVSRTPACSSVNSWEDELDPPLTPSAPLSNDGDPDDTLLGTDPREELRVQVFLHSYGCQDPVTQHLSNKLELSDPALLSSAHEPELQRPPSPAYRELSSAQMRGWRQTWRIRATQMNYWRILGTSDPPHQQGRCQKASPSSSSGTG</sequence>
<keyword evidence="2" id="KW-1185">Reference proteome</keyword>
<gene>
    <name evidence="1" type="ORF">PDJAM_G00246160</name>
</gene>
<evidence type="ECO:0000313" key="2">
    <source>
        <dbReference type="Proteomes" id="UP000830395"/>
    </source>
</evidence>
<dbReference type="Proteomes" id="UP000830395">
    <property type="component" value="Chromosome 8"/>
</dbReference>
<dbReference type="EMBL" id="CM040982">
    <property type="protein sequence ID" value="MCJ8735373.1"/>
    <property type="molecule type" value="Genomic_DNA"/>
</dbReference>
<proteinExistence type="predicted"/>
<comment type="caution">
    <text evidence="1">The sequence shown here is derived from an EMBL/GenBank/DDBJ whole genome shotgun (WGS) entry which is preliminary data.</text>
</comment>
<name>A0ACC5YHX0_9TELE</name>
<reference evidence="1" key="1">
    <citation type="submission" date="2020-02" db="EMBL/GenBank/DDBJ databases">
        <title>Genome sequencing of the panga catfish, Pangasius djambal.</title>
        <authorList>
            <person name="Wen M."/>
            <person name="Zahm M."/>
            <person name="Roques C."/>
            <person name="Cabau C."/>
            <person name="Klopp C."/>
            <person name="Donnadieu C."/>
            <person name="Jouanno E."/>
            <person name="Avarre J.-C."/>
            <person name="Campet M."/>
            <person name="Ha T."/>
            <person name="Dugue R."/>
            <person name="Lampietro C."/>
            <person name="Louis A."/>
            <person name="Herpin A."/>
            <person name="Echchiki A."/>
            <person name="Berthelot C."/>
            <person name="Parey E."/>
            <person name="Roest-Crollius H."/>
            <person name="Braasch I."/>
            <person name="Postlethwait J.H."/>
            <person name="Bobe J."/>
            <person name="Montfort J."/>
            <person name="Bouchez O."/>
            <person name="Begum T."/>
            <person name="Schartl M."/>
            <person name="Gustiano R."/>
            <person name="Guiguen Y."/>
        </authorList>
    </citation>
    <scope>NUCLEOTIDE SEQUENCE</scope>
    <source>
        <strain evidence="1">Pdj_M5554</strain>
    </source>
</reference>
<organism evidence="1 2">
    <name type="scientific">Pangasius djambal</name>
    <dbReference type="NCBI Taxonomy" id="1691987"/>
    <lineage>
        <taxon>Eukaryota</taxon>
        <taxon>Metazoa</taxon>
        <taxon>Chordata</taxon>
        <taxon>Craniata</taxon>
        <taxon>Vertebrata</taxon>
        <taxon>Euteleostomi</taxon>
        <taxon>Actinopterygii</taxon>
        <taxon>Neopterygii</taxon>
        <taxon>Teleostei</taxon>
        <taxon>Ostariophysi</taxon>
        <taxon>Siluriformes</taxon>
        <taxon>Pangasiidae</taxon>
        <taxon>Pangasius</taxon>
    </lineage>
</organism>
<evidence type="ECO:0000313" key="1">
    <source>
        <dbReference type="EMBL" id="MCJ8735373.1"/>
    </source>
</evidence>
<accession>A0ACC5YHX0</accession>
<protein>
    <submittedName>
        <fullName evidence="1">Uncharacterized protein</fullName>
    </submittedName>
</protein>